<dbReference type="GO" id="GO:0016491">
    <property type="term" value="F:oxidoreductase activity"/>
    <property type="evidence" value="ECO:0007669"/>
    <property type="project" value="InterPro"/>
</dbReference>
<keyword evidence="1" id="KW-1133">Transmembrane helix</keyword>
<evidence type="ECO:0008006" key="4">
    <source>
        <dbReference type="Google" id="ProtNLM"/>
    </source>
</evidence>
<evidence type="ECO:0000313" key="3">
    <source>
        <dbReference type="Proteomes" id="UP001150266"/>
    </source>
</evidence>
<feature type="transmembrane region" description="Helical" evidence="1">
    <location>
        <begin position="67"/>
        <end position="89"/>
    </location>
</feature>
<protein>
    <recommendedName>
        <fullName evidence="4">ER-bound oxygenase mpaB/mpaB'/Rubber oxygenase catalytic domain-containing protein</fullName>
    </recommendedName>
</protein>
<dbReference type="EMBL" id="JAOTPV010000015">
    <property type="protein sequence ID" value="KAJ4474951.1"/>
    <property type="molecule type" value="Genomic_DNA"/>
</dbReference>
<dbReference type="InterPro" id="IPR046366">
    <property type="entry name" value="MPAB"/>
</dbReference>
<reference evidence="2" key="1">
    <citation type="submission" date="2022-08" db="EMBL/GenBank/DDBJ databases">
        <title>A Global Phylogenomic Analysis of the Shiitake Genus Lentinula.</title>
        <authorList>
            <consortium name="DOE Joint Genome Institute"/>
            <person name="Sierra-Patev S."/>
            <person name="Min B."/>
            <person name="Naranjo-Ortiz M."/>
            <person name="Looney B."/>
            <person name="Konkel Z."/>
            <person name="Slot J.C."/>
            <person name="Sakamoto Y."/>
            <person name="Steenwyk J.L."/>
            <person name="Rokas A."/>
            <person name="Carro J."/>
            <person name="Camarero S."/>
            <person name="Ferreira P."/>
            <person name="Molpeceres G."/>
            <person name="Ruiz-Duenas F.J."/>
            <person name="Serrano A."/>
            <person name="Henrissat B."/>
            <person name="Drula E."/>
            <person name="Hughes K.W."/>
            <person name="Mata J.L."/>
            <person name="Ishikawa N.K."/>
            <person name="Vargas-Isla R."/>
            <person name="Ushijima S."/>
            <person name="Smith C.A."/>
            <person name="Ahrendt S."/>
            <person name="Andreopoulos W."/>
            <person name="He G."/>
            <person name="Labutti K."/>
            <person name="Lipzen A."/>
            <person name="Ng V."/>
            <person name="Riley R."/>
            <person name="Sandor L."/>
            <person name="Barry K."/>
            <person name="Martinez A.T."/>
            <person name="Xiao Y."/>
            <person name="Gibbons J.G."/>
            <person name="Terashima K."/>
            <person name="Grigoriev I.V."/>
            <person name="Hibbett D.S."/>
        </authorList>
    </citation>
    <scope>NUCLEOTIDE SEQUENCE</scope>
    <source>
        <strain evidence="2">JLM2183</strain>
    </source>
</reference>
<gene>
    <name evidence="2" type="ORF">J3R30DRAFT_628519</name>
</gene>
<name>A0A9W9DKM5_9AGAR</name>
<accession>A0A9W9DKM5</accession>
<evidence type="ECO:0000313" key="2">
    <source>
        <dbReference type="EMBL" id="KAJ4474951.1"/>
    </source>
</evidence>
<comment type="caution">
    <text evidence="2">The sequence shown here is derived from an EMBL/GenBank/DDBJ whole genome shotgun (WGS) entry which is preliminary data.</text>
</comment>
<dbReference type="Proteomes" id="UP001150266">
    <property type="component" value="Unassembled WGS sequence"/>
</dbReference>
<dbReference type="OrthoDB" id="545169at2759"/>
<dbReference type="PANTHER" id="PTHR36124">
    <property type="match status" value="1"/>
</dbReference>
<evidence type="ECO:0000256" key="1">
    <source>
        <dbReference type="SAM" id="Phobius"/>
    </source>
</evidence>
<sequence>MALLKTSNLALLTFICYLLLVRICRYRRVNKTTAKYARHEHDKLELTPQEAQQIVHDSLLYDAPLTMLLGFQITLFKVFGISSIAAMLFKSGHLMRETDLNKRLVDTVTLMSTILCNAFPPRADTDDASDPRAAIALARVNWIHDKYQIKNEDYLFNLALLIQEPIQWTNRFNWRPHSPLEKKAIFILWTNIGQSMGIKNIWSTYEEMEQWTESYGQKNMICSEAAYKLSRTTINHFVNQVPENLGLRFVAYNFFLTLLDEQSRFAMQLPPPNPIIASMIYILFRSRAWIVRHLCFPRFKPSLWVAMTPEPIGTITGMPRLHAVHLRSSGPYYYPEKKGLALSIQCLLVKFGLQDLHTVPGKKWRSEGYRLEELGPVQWENVGHEKVMETAAEIQGHPITGAWSLPMAQKRD</sequence>
<proteinExistence type="predicted"/>
<organism evidence="2 3">
    <name type="scientific">Lentinula aciculospora</name>
    <dbReference type="NCBI Taxonomy" id="153920"/>
    <lineage>
        <taxon>Eukaryota</taxon>
        <taxon>Fungi</taxon>
        <taxon>Dikarya</taxon>
        <taxon>Basidiomycota</taxon>
        <taxon>Agaricomycotina</taxon>
        <taxon>Agaricomycetes</taxon>
        <taxon>Agaricomycetidae</taxon>
        <taxon>Agaricales</taxon>
        <taxon>Marasmiineae</taxon>
        <taxon>Omphalotaceae</taxon>
        <taxon>Lentinula</taxon>
    </lineage>
</organism>
<keyword evidence="3" id="KW-1185">Reference proteome</keyword>
<keyword evidence="1" id="KW-0812">Transmembrane</keyword>
<dbReference type="PANTHER" id="PTHR36124:SF1">
    <property type="entry name" value="ER-BOUND OXYGENASE MPAB_MPAB'_RUBBER OXYGENASE CATALYTIC DOMAIN-CONTAINING PROTEIN"/>
    <property type="match status" value="1"/>
</dbReference>
<dbReference type="AlphaFoldDB" id="A0A9W9DKM5"/>
<keyword evidence="1" id="KW-0472">Membrane</keyword>